<reference evidence="9 10" key="1">
    <citation type="submission" date="2017-11" db="EMBL/GenBank/DDBJ databases">
        <title>Evolution of Phototrophy in the Chloroflexi Phylum Driven by Horizontal Gene Transfer.</title>
        <authorList>
            <person name="Ward L.M."/>
            <person name="Hemp J."/>
            <person name="Shih P.M."/>
            <person name="Mcglynn S.E."/>
            <person name="Fischer W."/>
        </authorList>
    </citation>
    <scope>NUCLEOTIDE SEQUENCE [LARGE SCALE GENOMIC DNA]</scope>
    <source>
        <strain evidence="9">JP3_7</strain>
    </source>
</reference>
<organism evidence="9 10">
    <name type="scientific">Candidatus Thermofonsia Clade 3 bacterium</name>
    <dbReference type="NCBI Taxonomy" id="2364212"/>
    <lineage>
        <taxon>Bacteria</taxon>
        <taxon>Bacillati</taxon>
        <taxon>Chloroflexota</taxon>
        <taxon>Candidatus Thermofontia</taxon>
        <taxon>Candidatus Thermofonsia Clade 3</taxon>
    </lineage>
</organism>
<dbReference type="GO" id="GO:0005886">
    <property type="term" value="C:plasma membrane"/>
    <property type="evidence" value="ECO:0007669"/>
    <property type="project" value="UniProtKB-SubCell"/>
</dbReference>
<comment type="caution">
    <text evidence="9">The sequence shown here is derived from an EMBL/GenBank/DDBJ whole genome shotgun (WGS) entry which is preliminary data.</text>
</comment>
<keyword evidence="3" id="KW-1003">Cell membrane</keyword>
<evidence type="ECO:0000256" key="5">
    <source>
        <dbReference type="ARBA" id="ARBA00022989"/>
    </source>
</evidence>
<name>A0A2M8QCP4_9CHLR</name>
<feature type="transmembrane region" description="Helical" evidence="7">
    <location>
        <begin position="159"/>
        <end position="180"/>
    </location>
</feature>
<feature type="transmembrane region" description="Helical" evidence="7">
    <location>
        <begin position="28"/>
        <end position="49"/>
    </location>
</feature>
<dbReference type="GO" id="GO:0055085">
    <property type="term" value="P:transmembrane transport"/>
    <property type="evidence" value="ECO:0007669"/>
    <property type="project" value="InterPro"/>
</dbReference>
<evidence type="ECO:0000259" key="8">
    <source>
        <dbReference type="PROSITE" id="PS50928"/>
    </source>
</evidence>
<dbReference type="Pfam" id="PF00528">
    <property type="entry name" value="BPD_transp_1"/>
    <property type="match status" value="1"/>
</dbReference>
<keyword evidence="2 7" id="KW-0813">Transport</keyword>
<evidence type="ECO:0000256" key="2">
    <source>
        <dbReference type="ARBA" id="ARBA00022448"/>
    </source>
</evidence>
<feature type="transmembrane region" description="Helical" evidence="7">
    <location>
        <begin position="239"/>
        <end position="260"/>
    </location>
</feature>
<accession>A0A2M8QCP4</accession>
<evidence type="ECO:0000256" key="1">
    <source>
        <dbReference type="ARBA" id="ARBA00004651"/>
    </source>
</evidence>
<feature type="transmembrane region" description="Helical" evidence="7">
    <location>
        <begin position="292"/>
        <end position="313"/>
    </location>
</feature>
<dbReference type="SUPFAM" id="SSF161098">
    <property type="entry name" value="MetI-like"/>
    <property type="match status" value="1"/>
</dbReference>
<feature type="transmembrane region" description="Helical" evidence="7">
    <location>
        <begin position="192"/>
        <end position="210"/>
    </location>
</feature>
<dbReference type="CDD" id="cd06261">
    <property type="entry name" value="TM_PBP2"/>
    <property type="match status" value="1"/>
</dbReference>
<evidence type="ECO:0000256" key="4">
    <source>
        <dbReference type="ARBA" id="ARBA00022692"/>
    </source>
</evidence>
<dbReference type="PANTHER" id="PTHR32243">
    <property type="entry name" value="MALTOSE TRANSPORT SYSTEM PERMEASE-RELATED"/>
    <property type="match status" value="1"/>
</dbReference>
<evidence type="ECO:0000313" key="9">
    <source>
        <dbReference type="EMBL" id="PJF47522.1"/>
    </source>
</evidence>
<protein>
    <submittedName>
        <fullName evidence="9">Sugar ABC transporter permease</fullName>
    </submittedName>
</protein>
<evidence type="ECO:0000313" key="10">
    <source>
        <dbReference type="Proteomes" id="UP000230790"/>
    </source>
</evidence>
<dbReference type="InterPro" id="IPR000515">
    <property type="entry name" value="MetI-like"/>
</dbReference>
<comment type="subcellular location">
    <subcellularLocation>
        <location evidence="1 7">Cell membrane</location>
        <topology evidence="1 7">Multi-pass membrane protein</topology>
    </subcellularLocation>
</comment>
<dbReference type="Proteomes" id="UP000230790">
    <property type="component" value="Unassembled WGS sequence"/>
</dbReference>
<proteinExistence type="inferred from homology"/>
<evidence type="ECO:0000256" key="7">
    <source>
        <dbReference type="RuleBase" id="RU363032"/>
    </source>
</evidence>
<keyword evidence="6 7" id="KW-0472">Membrane</keyword>
<feature type="domain" description="ABC transmembrane type-1" evidence="8">
    <location>
        <begin position="123"/>
        <end position="313"/>
    </location>
</feature>
<evidence type="ECO:0000256" key="3">
    <source>
        <dbReference type="ARBA" id="ARBA00022475"/>
    </source>
</evidence>
<dbReference type="PANTHER" id="PTHR32243:SF52">
    <property type="entry name" value="ABC TRANSPORTER PERMEASE PROTEIN"/>
    <property type="match status" value="1"/>
</dbReference>
<dbReference type="PROSITE" id="PS50928">
    <property type="entry name" value="ABC_TM1"/>
    <property type="match status" value="1"/>
</dbReference>
<feature type="transmembrane region" description="Helical" evidence="7">
    <location>
        <begin position="127"/>
        <end position="147"/>
    </location>
</feature>
<dbReference type="InterPro" id="IPR035906">
    <property type="entry name" value="MetI-like_sf"/>
</dbReference>
<dbReference type="AlphaFoldDB" id="A0A2M8QCP4"/>
<dbReference type="EMBL" id="PGTN01000045">
    <property type="protein sequence ID" value="PJF47522.1"/>
    <property type="molecule type" value="Genomic_DNA"/>
</dbReference>
<sequence length="328" mass="36382">MAVSTTSAPITYATRVDKVGARYQFTRALRIAVVVLYATISLIPVFWMVTAAFKSRPDVVAIPPKVFFTPTIEGFISLLTKRVLLPPGMMEEYKQRTDLNFAERIMAERGQRITGPSQYGQRLLNSVIVASASTVLSVLLGVLAAYAFSRFNVPGKGDLLFFILSTRMLPPVVVTIPIFLMYQQLRLYDTHLGLILLYTVFNLSFAVWLLKGFIDEIPREYEEAALVDGYSRLQAFRKVVLPQAITGIAATFVFCLIFAWNEYAFALMLTSERARTAPPSIPTVLGTGGIEWSAIAAGTLGFLVPVIIVTFALRDYLLRGVTFGALRK</sequence>
<gene>
    <name evidence="9" type="ORF">CUN48_08215</name>
</gene>
<evidence type="ECO:0000256" key="6">
    <source>
        <dbReference type="ARBA" id="ARBA00023136"/>
    </source>
</evidence>
<dbReference type="InterPro" id="IPR050901">
    <property type="entry name" value="BP-dep_ABC_trans_perm"/>
</dbReference>
<comment type="similarity">
    <text evidence="7">Belongs to the binding-protein-dependent transport system permease family.</text>
</comment>
<dbReference type="Gene3D" id="1.10.3720.10">
    <property type="entry name" value="MetI-like"/>
    <property type="match status" value="1"/>
</dbReference>
<keyword evidence="4 7" id="KW-0812">Transmembrane</keyword>
<keyword evidence="5 7" id="KW-1133">Transmembrane helix</keyword>